<comment type="similarity">
    <text evidence="1">Belongs to the leucine-binding protein family.</text>
</comment>
<dbReference type="PRINTS" id="PR00337">
    <property type="entry name" value="LEUILEVALBP"/>
</dbReference>
<protein>
    <submittedName>
        <fullName evidence="7">Branched-chain amino acid ABC transporter substrate-binding protein</fullName>
    </submittedName>
</protein>
<evidence type="ECO:0000256" key="1">
    <source>
        <dbReference type="ARBA" id="ARBA00010062"/>
    </source>
</evidence>
<keyword evidence="8" id="KW-1185">Reference proteome</keyword>
<keyword evidence="3 5" id="KW-0732">Signal</keyword>
<dbReference type="Pfam" id="PF13458">
    <property type="entry name" value="Peripla_BP_6"/>
    <property type="match status" value="1"/>
</dbReference>
<dbReference type="InterPro" id="IPR028081">
    <property type="entry name" value="Leu-bd"/>
</dbReference>
<evidence type="ECO:0000313" key="8">
    <source>
        <dbReference type="Proteomes" id="UP001317705"/>
    </source>
</evidence>
<dbReference type="Proteomes" id="UP001317705">
    <property type="component" value="Chromosome"/>
</dbReference>
<keyword evidence="4" id="KW-0029">Amino-acid transport</keyword>
<dbReference type="InterPro" id="IPR000709">
    <property type="entry name" value="Leu_Ile_Val-bd"/>
</dbReference>
<dbReference type="PANTHER" id="PTHR30483">
    <property type="entry name" value="LEUCINE-SPECIFIC-BINDING PROTEIN"/>
    <property type="match status" value="1"/>
</dbReference>
<dbReference type="PANTHER" id="PTHR30483:SF38">
    <property type="entry name" value="BLR7848 PROTEIN"/>
    <property type="match status" value="1"/>
</dbReference>
<name>A0ABN6VVS8_9BACT</name>
<evidence type="ECO:0000256" key="5">
    <source>
        <dbReference type="SAM" id="SignalP"/>
    </source>
</evidence>
<feature type="chain" id="PRO_5046687568" evidence="5">
    <location>
        <begin position="25"/>
        <end position="381"/>
    </location>
</feature>
<dbReference type="RefSeq" id="WP_281999360.1">
    <property type="nucleotide sequence ID" value="NZ_AP027151.1"/>
</dbReference>
<dbReference type="Gene3D" id="3.40.50.2300">
    <property type="match status" value="2"/>
</dbReference>
<keyword evidence="2" id="KW-0813">Transport</keyword>
<evidence type="ECO:0000256" key="2">
    <source>
        <dbReference type="ARBA" id="ARBA00022448"/>
    </source>
</evidence>
<evidence type="ECO:0000256" key="3">
    <source>
        <dbReference type="ARBA" id="ARBA00022729"/>
    </source>
</evidence>
<evidence type="ECO:0000259" key="6">
    <source>
        <dbReference type="Pfam" id="PF13458"/>
    </source>
</evidence>
<reference evidence="7 8" key="1">
    <citation type="submission" date="2022-12" db="EMBL/GenBank/DDBJ databases">
        <title>Polyphasic characterization of Geotalea uranireducens NIT-SL11 newly isolated from a complex of sewage sludge and microbially reduced graphene oxide.</title>
        <authorList>
            <person name="Xie L."/>
            <person name="Yoshida N."/>
            <person name="Meng L."/>
        </authorList>
    </citation>
    <scope>NUCLEOTIDE SEQUENCE [LARGE SCALE GENOMIC DNA]</scope>
    <source>
        <strain evidence="7 8">NIT-SL11</strain>
    </source>
</reference>
<dbReference type="InterPro" id="IPR051010">
    <property type="entry name" value="BCAA_transport"/>
</dbReference>
<dbReference type="PROSITE" id="PS51257">
    <property type="entry name" value="PROKAR_LIPOPROTEIN"/>
    <property type="match status" value="1"/>
</dbReference>
<sequence>MLQRTLRLLTGLAALLLFASTACAAGTPIRIGGLFAVTGPASFLGEPERNTAQMVVNEINAAGGIKGRKLELVAYDTQGDATKAVQAVNRLIKEDKVCAIIGPSTTGDTMAVIPVAERARIPLISMAAGVKITEPVKKWVFKTAQNDGLAVEKIFEYLQKTHVRSVAILTVSDSFGSSGREQLKNHAAKYGITLVVDDTYGPKDTDMTAQLTKIRGSGAQALICWGTNPGPAIIARNAKQLGLKIPIFMSHGVSSKKFIDLAGEAAEGIILPSGRVIVADLLPNSDRQKKSLLAFVRDYQKHYRTEGDHFGGHAWDAIMLLKGALERGGDQPAAIRDQLERTRNFAGIGGIFNFSPRDHSGLTKDAFVLVAVKKHDWVLVK</sequence>
<feature type="signal peptide" evidence="5">
    <location>
        <begin position="1"/>
        <end position="24"/>
    </location>
</feature>
<feature type="domain" description="Leucine-binding protein" evidence="6">
    <location>
        <begin position="28"/>
        <end position="369"/>
    </location>
</feature>
<dbReference type="SUPFAM" id="SSF53822">
    <property type="entry name" value="Periplasmic binding protein-like I"/>
    <property type="match status" value="1"/>
</dbReference>
<gene>
    <name evidence="7" type="primary">livK-1</name>
    <name evidence="7" type="ORF">GURASL_21740</name>
</gene>
<evidence type="ECO:0000313" key="7">
    <source>
        <dbReference type="EMBL" id="BDV43251.1"/>
    </source>
</evidence>
<organism evidence="7 8">
    <name type="scientific">Geotalea uraniireducens</name>
    <dbReference type="NCBI Taxonomy" id="351604"/>
    <lineage>
        <taxon>Bacteria</taxon>
        <taxon>Pseudomonadati</taxon>
        <taxon>Thermodesulfobacteriota</taxon>
        <taxon>Desulfuromonadia</taxon>
        <taxon>Geobacterales</taxon>
        <taxon>Geobacteraceae</taxon>
        <taxon>Geotalea</taxon>
    </lineage>
</organism>
<dbReference type="EMBL" id="AP027151">
    <property type="protein sequence ID" value="BDV43251.1"/>
    <property type="molecule type" value="Genomic_DNA"/>
</dbReference>
<dbReference type="InterPro" id="IPR028082">
    <property type="entry name" value="Peripla_BP_I"/>
</dbReference>
<evidence type="ECO:0000256" key="4">
    <source>
        <dbReference type="ARBA" id="ARBA00022970"/>
    </source>
</evidence>
<proteinExistence type="inferred from homology"/>
<dbReference type="CDD" id="cd06333">
    <property type="entry name" value="PBP1_ABC_RPA1789-like"/>
    <property type="match status" value="1"/>
</dbReference>
<accession>A0ABN6VVS8</accession>